<evidence type="ECO:0000313" key="1">
    <source>
        <dbReference type="EMBL" id="AYV82455.1"/>
    </source>
</evidence>
<accession>A0A3G5A5C6</accession>
<proteinExistence type="predicted"/>
<protein>
    <submittedName>
        <fullName evidence="1">Uncharacterized protein</fullName>
    </submittedName>
</protein>
<sequence length="190" mass="21627">MAEIKSDPPVPWSKPLEIARNRIGSEIFRLFKITYKSTDEQFRIINKAICDDVQIMGYTMIESIVCPDIQAFITLSNKYVSLGGVRLHLGCWYHLKITPECTCGLLPVCECWTWYCDPTIPLGHYLEGSIQITFPPYVKTILVPANVLPVIASKKHHPKNKKWKNKMNSETILSIEPTQDTSKVTTPLFS</sequence>
<dbReference type="EMBL" id="MK072383">
    <property type="protein sequence ID" value="AYV82455.1"/>
    <property type="molecule type" value="Genomic_DNA"/>
</dbReference>
<reference evidence="1" key="1">
    <citation type="submission" date="2018-10" db="EMBL/GenBank/DDBJ databases">
        <title>Hidden diversity of soil giant viruses.</title>
        <authorList>
            <person name="Schulz F."/>
            <person name="Alteio L."/>
            <person name="Goudeau D."/>
            <person name="Ryan E.M."/>
            <person name="Malmstrom R.R."/>
            <person name="Blanchard J."/>
            <person name="Woyke T."/>
        </authorList>
    </citation>
    <scope>NUCLEOTIDE SEQUENCE</scope>
    <source>
        <strain evidence="1">HYV1</strain>
    </source>
</reference>
<organism evidence="1">
    <name type="scientific">Hyperionvirus sp</name>
    <dbReference type="NCBI Taxonomy" id="2487770"/>
    <lineage>
        <taxon>Viruses</taxon>
        <taxon>Varidnaviria</taxon>
        <taxon>Bamfordvirae</taxon>
        <taxon>Nucleocytoviricota</taxon>
        <taxon>Megaviricetes</taxon>
        <taxon>Imitervirales</taxon>
        <taxon>Mimiviridae</taxon>
        <taxon>Klosneuvirinae</taxon>
    </lineage>
</organism>
<gene>
    <name evidence="1" type="ORF">Hyperionvirus1_34</name>
</gene>
<name>A0A3G5A5C6_9VIRU</name>